<name>A0A1G9QKU9_9BURK</name>
<dbReference type="Proteomes" id="UP000198552">
    <property type="component" value="Unassembled WGS sequence"/>
</dbReference>
<dbReference type="AlphaFoldDB" id="A0A1G9QKU9"/>
<dbReference type="GO" id="GO:0016787">
    <property type="term" value="F:hydrolase activity"/>
    <property type="evidence" value="ECO:0007669"/>
    <property type="project" value="InterPro"/>
</dbReference>
<organism evidence="1 2">
    <name type="scientific">Oryzisolibacter propanilivorax</name>
    <dbReference type="NCBI Taxonomy" id="1527607"/>
    <lineage>
        <taxon>Bacteria</taxon>
        <taxon>Pseudomonadati</taxon>
        <taxon>Pseudomonadota</taxon>
        <taxon>Betaproteobacteria</taxon>
        <taxon>Burkholderiales</taxon>
        <taxon>Comamonadaceae</taxon>
        <taxon>Oryzisolibacter</taxon>
    </lineage>
</organism>
<dbReference type="Pfam" id="PF06821">
    <property type="entry name" value="Ser_hydrolase"/>
    <property type="match status" value="1"/>
</dbReference>
<dbReference type="EMBL" id="FNHP01000002">
    <property type="protein sequence ID" value="SDM11471.1"/>
    <property type="molecule type" value="Genomic_DNA"/>
</dbReference>
<dbReference type="Gene3D" id="3.40.50.1820">
    <property type="entry name" value="alpha/beta hydrolase"/>
    <property type="match status" value="1"/>
</dbReference>
<dbReference type="RefSeq" id="WP_091567520.1">
    <property type="nucleotide sequence ID" value="NZ_FNHP01000002.1"/>
</dbReference>
<reference evidence="2" key="1">
    <citation type="submission" date="2016-10" db="EMBL/GenBank/DDBJ databases">
        <authorList>
            <person name="Varghese N."/>
            <person name="Submissions S."/>
        </authorList>
    </citation>
    <scope>NUCLEOTIDE SEQUENCE [LARGE SCALE GENOMIC DNA]</scope>
    <source>
        <strain evidence="2">EPL6</strain>
    </source>
</reference>
<dbReference type="STRING" id="1527607.SAMN05428957_102388"/>
<protein>
    <recommendedName>
        <fullName evidence="3">Alpha/beta hydrolase</fullName>
    </recommendedName>
</protein>
<sequence>MRPSSVLTLPGWQNSTEGHWQTEWEQAYGYRRVEQHDWLHPKRGDWCARLQDVVADQEGPLLLAAHSLGCILVAWWAAHSPDAHKVRGALLVAPGDVEQPGVSELIPGWTPIARQRLPFPSIVVSSSDDPYCSPARARELAQGWGARWVDAGAHGHLNAASGLGVWPHGHDLLRSLMPPAGSAAPDHSSRT</sequence>
<evidence type="ECO:0000313" key="2">
    <source>
        <dbReference type="Proteomes" id="UP000198552"/>
    </source>
</evidence>
<dbReference type="InterPro" id="IPR010662">
    <property type="entry name" value="RBBP9/YdeN"/>
</dbReference>
<evidence type="ECO:0000313" key="1">
    <source>
        <dbReference type="EMBL" id="SDM11471.1"/>
    </source>
</evidence>
<proteinExistence type="predicted"/>
<dbReference type="OrthoDB" id="9804993at2"/>
<dbReference type="SUPFAM" id="SSF53474">
    <property type="entry name" value="alpha/beta-Hydrolases"/>
    <property type="match status" value="1"/>
</dbReference>
<keyword evidence="2" id="KW-1185">Reference proteome</keyword>
<accession>A0A1G9QKU9</accession>
<evidence type="ECO:0008006" key="3">
    <source>
        <dbReference type="Google" id="ProtNLM"/>
    </source>
</evidence>
<dbReference type="InterPro" id="IPR029058">
    <property type="entry name" value="AB_hydrolase_fold"/>
</dbReference>
<gene>
    <name evidence="1" type="ORF">SAMN05428957_102388</name>
</gene>